<accession>A0A6A5RQR6</accession>
<protein>
    <submittedName>
        <fullName evidence="1">Uncharacterized protein</fullName>
    </submittedName>
</protein>
<gene>
    <name evidence="1" type="ORF">M421DRAFT_126353</name>
</gene>
<dbReference type="EMBL" id="ML978965">
    <property type="protein sequence ID" value="KAF1929670.1"/>
    <property type="molecule type" value="Genomic_DNA"/>
</dbReference>
<reference evidence="1" key="1">
    <citation type="journal article" date="2020" name="Stud. Mycol.">
        <title>101 Dothideomycetes genomes: a test case for predicting lifestyles and emergence of pathogens.</title>
        <authorList>
            <person name="Haridas S."/>
            <person name="Albert R."/>
            <person name="Binder M."/>
            <person name="Bloem J."/>
            <person name="Labutti K."/>
            <person name="Salamov A."/>
            <person name="Andreopoulos B."/>
            <person name="Baker S."/>
            <person name="Barry K."/>
            <person name="Bills G."/>
            <person name="Bluhm B."/>
            <person name="Cannon C."/>
            <person name="Castanera R."/>
            <person name="Culley D."/>
            <person name="Daum C."/>
            <person name="Ezra D."/>
            <person name="Gonzalez J."/>
            <person name="Henrissat B."/>
            <person name="Kuo A."/>
            <person name="Liang C."/>
            <person name="Lipzen A."/>
            <person name="Lutzoni F."/>
            <person name="Magnuson J."/>
            <person name="Mondo S."/>
            <person name="Nolan M."/>
            <person name="Ohm R."/>
            <person name="Pangilinan J."/>
            <person name="Park H.-J."/>
            <person name="Ramirez L."/>
            <person name="Alfaro M."/>
            <person name="Sun H."/>
            <person name="Tritt A."/>
            <person name="Yoshinaga Y."/>
            <person name="Zwiers L.-H."/>
            <person name="Turgeon B."/>
            <person name="Goodwin S."/>
            <person name="Spatafora J."/>
            <person name="Crous P."/>
            <person name="Grigoriev I."/>
        </authorList>
    </citation>
    <scope>NUCLEOTIDE SEQUENCE</scope>
    <source>
        <strain evidence="1">CBS 183.55</strain>
    </source>
</reference>
<dbReference type="GeneID" id="54344983"/>
<proteinExistence type="predicted"/>
<evidence type="ECO:0000313" key="2">
    <source>
        <dbReference type="Proteomes" id="UP000800082"/>
    </source>
</evidence>
<sequence length="211" mass="24019">MSSVTLQDVDVVEAQQLLRRNARLLSAPRDPARMDHGVIHHHTRPDVGAPPSITSALSWQPLCCSSNVRGRGVWRRAEGVTDVFHEVQVPAIPKRNPKLMQWLLQSKRNVVKWIRVRRSTRNTALQTHRFAREPQRIKAVLTTIYAVVGLSIAWLQGGMSKDRDLREVWQSVSPTPHRMMRAFVLQTKSDKSPRVHKCGRASGLTCRRCTK</sequence>
<evidence type="ECO:0000313" key="1">
    <source>
        <dbReference type="EMBL" id="KAF1929670.1"/>
    </source>
</evidence>
<organism evidence="1 2">
    <name type="scientific">Didymella exigua CBS 183.55</name>
    <dbReference type="NCBI Taxonomy" id="1150837"/>
    <lineage>
        <taxon>Eukaryota</taxon>
        <taxon>Fungi</taxon>
        <taxon>Dikarya</taxon>
        <taxon>Ascomycota</taxon>
        <taxon>Pezizomycotina</taxon>
        <taxon>Dothideomycetes</taxon>
        <taxon>Pleosporomycetidae</taxon>
        <taxon>Pleosporales</taxon>
        <taxon>Pleosporineae</taxon>
        <taxon>Didymellaceae</taxon>
        <taxon>Didymella</taxon>
    </lineage>
</organism>
<dbReference type="AlphaFoldDB" id="A0A6A5RQR6"/>
<dbReference type="RefSeq" id="XP_033449918.1">
    <property type="nucleotide sequence ID" value="XM_033587337.1"/>
</dbReference>
<keyword evidence="2" id="KW-1185">Reference proteome</keyword>
<dbReference type="Proteomes" id="UP000800082">
    <property type="component" value="Unassembled WGS sequence"/>
</dbReference>
<name>A0A6A5RQR6_9PLEO</name>